<protein>
    <submittedName>
        <fullName evidence="3">Rtn protein</fullName>
    </submittedName>
</protein>
<keyword evidence="1" id="KW-1133">Transmembrane helix</keyword>
<evidence type="ECO:0000313" key="3">
    <source>
        <dbReference type="WBParaSite" id="Hba_13580"/>
    </source>
</evidence>
<organism evidence="2 3">
    <name type="scientific">Heterorhabditis bacteriophora</name>
    <name type="common">Entomopathogenic nematode worm</name>
    <dbReference type="NCBI Taxonomy" id="37862"/>
    <lineage>
        <taxon>Eukaryota</taxon>
        <taxon>Metazoa</taxon>
        <taxon>Ecdysozoa</taxon>
        <taxon>Nematoda</taxon>
        <taxon>Chromadorea</taxon>
        <taxon>Rhabditida</taxon>
        <taxon>Rhabditina</taxon>
        <taxon>Rhabditomorpha</taxon>
        <taxon>Strongyloidea</taxon>
        <taxon>Heterorhabditidae</taxon>
        <taxon>Heterorhabditis</taxon>
    </lineage>
</organism>
<proteinExistence type="predicted"/>
<evidence type="ECO:0000313" key="2">
    <source>
        <dbReference type="Proteomes" id="UP000095283"/>
    </source>
</evidence>
<keyword evidence="2" id="KW-1185">Reference proteome</keyword>
<evidence type="ECO:0000256" key="1">
    <source>
        <dbReference type="SAM" id="Phobius"/>
    </source>
</evidence>
<dbReference type="AlphaFoldDB" id="A0A1I7X832"/>
<accession>A0A1I7X832</accession>
<name>A0A1I7X832_HETBA</name>
<keyword evidence="1" id="KW-0812">Transmembrane</keyword>
<dbReference type="WBParaSite" id="Hba_13580">
    <property type="protein sequence ID" value="Hba_13580"/>
    <property type="gene ID" value="Hba_13580"/>
</dbReference>
<sequence length="61" mass="7213">MRCRMRKQLFIRRNKGHNVSILLRSLCVITTVCLMACLIHYHAIEVSSIRIDHNTIFVMKK</sequence>
<keyword evidence="1" id="KW-0472">Membrane</keyword>
<feature type="transmembrane region" description="Helical" evidence="1">
    <location>
        <begin position="21"/>
        <end position="41"/>
    </location>
</feature>
<reference evidence="3" key="1">
    <citation type="submission" date="2016-11" db="UniProtKB">
        <authorList>
            <consortium name="WormBaseParasite"/>
        </authorList>
    </citation>
    <scope>IDENTIFICATION</scope>
</reference>
<dbReference type="Proteomes" id="UP000095283">
    <property type="component" value="Unplaced"/>
</dbReference>